<keyword evidence="8 22" id="KW-0547">Nucleotide-binding</keyword>
<feature type="domain" description="Histidine kinase" evidence="29">
    <location>
        <begin position="398"/>
        <end position="637"/>
    </location>
</feature>
<dbReference type="SMART" id="SM00388">
    <property type="entry name" value="HisKA"/>
    <property type="match status" value="1"/>
</dbReference>
<evidence type="ECO:0000256" key="14">
    <source>
        <dbReference type="ARBA" id="ARBA00022989"/>
    </source>
</evidence>
<dbReference type="GO" id="GO:0038199">
    <property type="term" value="F:ethylene receptor activity"/>
    <property type="evidence" value="ECO:0007669"/>
    <property type="project" value="UniProtKB-UniRule"/>
</dbReference>
<keyword evidence="4" id="KW-0597">Phosphoprotein</keyword>
<evidence type="ECO:0000256" key="24">
    <source>
        <dbReference type="PIRSR" id="PIRSR026389-3"/>
    </source>
</evidence>
<dbReference type="InterPro" id="IPR058544">
    <property type="entry name" value="ETR1_N"/>
</dbReference>
<keyword evidence="18 24" id="KW-1015">Disulfide bond</keyword>
<evidence type="ECO:0000256" key="12">
    <source>
        <dbReference type="ARBA" id="ARBA00022840"/>
    </source>
</evidence>
<dbReference type="SUPFAM" id="SSF55781">
    <property type="entry name" value="GAF domain-like"/>
    <property type="match status" value="1"/>
</dbReference>
<dbReference type="GO" id="GO:0051740">
    <property type="term" value="F:ethylene binding"/>
    <property type="evidence" value="ECO:0007669"/>
    <property type="project" value="UniProtKB-UniRule"/>
</dbReference>
<dbReference type="EMBL" id="VEPZ02000988">
    <property type="protein sequence ID" value="KAE8704769.1"/>
    <property type="molecule type" value="Genomic_DNA"/>
</dbReference>
<dbReference type="InterPro" id="IPR005467">
    <property type="entry name" value="His_kinase_dom"/>
</dbReference>
<keyword evidence="7 22" id="KW-0479">Metal-binding</keyword>
<comment type="subcellular location">
    <subcellularLocation>
        <location evidence="1">Endoplasmic reticulum membrane</location>
        <topology evidence="1">Multi-pass membrane protein</topology>
    </subcellularLocation>
</comment>
<comment type="similarity">
    <text evidence="2 22">Belongs to the ethylene receptor family.</text>
</comment>
<dbReference type="PROSITE" id="PS50110">
    <property type="entry name" value="RESPONSE_REGULATORY"/>
    <property type="match status" value="1"/>
</dbReference>
<evidence type="ECO:0000256" key="5">
    <source>
        <dbReference type="ARBA" id="ARBA00022679"/>
    </source>
</evidence>
<evidence type="ECO:0000256" key="27">
    <source>
        <dbReference type="SAM" id="Coils"/>
    </source>
</evidence>
<evidence type="ECO:0000256" key="25">
    <source>
        <dbReference type="PIRSR" id="PIRSR026389-4"/>
    </source>
</evidence>
<dbReference type="InterPro" id="IPR003661">
    <property type="entry name" value="HisK_dim/P_dom"/>
</dbReference>
<evidence type="ECO:0000256" key="23">
    <source>
        <dbReference type="PIRSR" id="PIRSR026389-2"/>
    </source>
</evidence>
<protein>
    <recommendedName>
        <fullName evidence="22">Ethylene receptor</fullName>
    </recommendedName>
</protein>
<evidence type="ECO:0000259" key="30">
    <source>
        <dbReference type="PROSITE" id="PS50110"/>
    </source>
</evidence>
<keyword evidence="5 22" id="KW-0808">Transferase</keyword>
<proteinExistence type="inferred from homology"/>
<evidence type="ECO:0000256" key="22">
    <source>
        <dbReference type="PIRNR" id="PIRNR026389"/>
    </source>
</evidence>
<keyword evidence="32" id="KW-1185">Reference proteome</keyword>
<dbReference type="GO" id="GO:0005524">
    <property type="term" value="F:ATP binding"/>
    <property type="evidence" value="ECO:0007669"/>
    <property type="project" value="UniProtKB-UniRule"/>
</dbReference>
<comment type="caution">
    <text evidence="26">Lacks conserved residue(s) required for the propagation of feature annotation.</text>
</comment>
<evidence type="ECO:0000256" key="13">
    <source>
        <dbReference type="ARBA" id="ARBA00022843"/>
    </source>
</evidence>
<dbReference type="CDD" id="cd16938">
    <property type="entry name" value="HATPase_ETR2_ERS2-EIN4-like"/>
    <property type="match status" value="1"/>
</dbReference>
<evidence type="ECO:0000313" key="32">
    <source>
        <dbReference type="Proteomes" id="UP000436088"/>
    </source>
</evidence>
<dbReference type="CDD" id="cd00082">
    <property type="entry name" value="HisKA"/>
    <property type="match status" value="1"/>
</dbReference>
<evidence type="ECO:0000256" key="1">
    <source>
        <dbReference type="ARBA" id="ARBA00004477"/>
    </source>
</evidence>
<dbReference type="InterPro" id="IPR001789">
    <property type="entry name" value="Sig_transdc_resp-reg_receiver"/>
</dbReference>
<evidence type="ECO:0000256" key="21">
    <source>
        <dbReference type="ARBA" id="ARBA00062048"/>
    </source>
</evidence>
<dbReference type="Pfam" id="PF00072">
    <property type="entry name" value="Response_reg"/>
    <property type="match status" value="1"/>
</dbReference>
<evidence type="ECO:0000256" key="17">
    <source>
        <dbReference type="ARBA" id="ARBA00023136"/>
    </source>
</evidence>
<dbReference type="SMART" id="SM00065">
    <property type="entry name" value="GAF"/>
    <property type="match status" value="1"/>
</dbReference>
<dbReference type="GO" id="GO:0004674">
    <property type="term" value="F:protein serine/threonine kinase activity"/>
    <property type="evidence" value="ECO:0007669"/>
    <property type="project" value="UniProtKB-ARBA"/>
</dbReference>
<keyword evidence="27" id="KW-0175">Coiled coil</keyword>
<dbReference type="InterPro" id="IPR029016">
    <property type="entry name" value="GAF-like_dom_sf"/>
</dbReference>
<evidence type="ECO:0000256" key="19">
    <source>
        <dbReference type="ARBA" id="ARBA00023170"/>
    </source>
</evidence>
<evidence type="ECO:0000256" key="10">
    <source>
        <dbReference type="ARBA" id="ARBA00022777"/>
    </source>
</evidence>
<name>A0A6A3APE3_HIBSY</name>
<evidence type="ECO:0000256" key="2">
    <source>
        <dbReference type="ARBA" id="ARBA00009842"/>
    </source>
</evidence>
<keyword evidence="14 28" id="KW-1133">Transmembrane helix</keyword>
<dbReference type="Pfam" id="PF00512">
    <property type="entry name" value="HisKA"/>
    <property type="match status" value="1"/>
</dbReference>
<comment type="subunit">
    <text evidence="21">Heteromer with ETR1. Binds to MRF3/ECIP1.</text>
</comment>
<reference evidence="31" key="1">
    <citation type="submission" date="2019-09" db="EMBL/GenBank/DDBJ databases">
        <title>Draft genome information of white flower Hibiscus syriacus.</title>
        <authorList>
            <person name="Kim Y.-M."/>
        </authorList>
    </citation>
    <scope>NUCLEOTIDE SEQUENCE [LARGE SCALE GENOMIC DNA]</scope>
    <source>
        <strain evidence="31">YM2019G1</strain>
    </source>
</reference>
<comment type="function">
    <text evidence="20">Ethylene receptor related to bacterial two-component regulators. Acts as a redundant negative regulator of ethylene signaling.</text>
</comment>
<evidence type="ECO:0000256" key="3">
    <source>
        <dbReference type="ARBA" id="ARBA00022499"/>
    </source>
</evidence>
<dbReference type="GO" id="GO:0000155">
    <property type="term" value="F:phosphorelay sensor kinase activity"/>
    <property type="evidence" value="ECO:0007669"/>
    <property type="project" value="InterPro"/>
</dbReference>
<dbReference type="SMART" id="SM00448">
    <property type="entry name" value="REC"/>
    <property type="match status" value="1"/>
</dbReference>
<dbReference type="FunFam" id="1.10.287.130:FF:000087">
    <property type="entry name" value="Ethylene receptor 4"/>
    <property type="match status" value="1"/>
</dbReference>
<dbReference type="PIRSF" id="PIRSF026389">
    <property type="entry name" value="Ethyln_sen_HK"/>
    <property type="match status" value="1"/>
</dbReference>
<dbReference type="OrthoDB" id="60033at2759"/>
<keyword evidence="12 22" id="KW-0067">ATP-binding</keyword>
<sequence length="787" mass="87750">MFRKNWEFVSMNGLNELVEAVDLDAMLKALAPGLLISSLLISVSAADDGFPRCNCDDEGSFWSIESILETQRVGDFLIAVAYFSIPIELLYFVSCSNVPFKWVLFEFIAFIVLCGLTHLLNGWTYGPHPFQLMLALTVFKILTALVSCATAITLITLIPLLLKVKVRELMLKKKAWDLGREVGLIMKQKETGADVRMLTQEIRKSLDRHTILYTTMVELSKTLGLQNCAVWMPNEIKTEMNLTHELKGRNYSYNFTIPISDPDVVKIKGSDGVNILDSDSALATASNGESGEPGPVAAIRMPMLRVSNFKGGTPELVQTCYAILVCVLPSEQNRSWSNQELEIVKVVADQVAVALSHAAVLEESQHMRDQLVEQNRALQLARQNAMRASQVRNAFQKVMSDGMRRPMHSILGLLSMMQDGNLNNDQRIIVDSMMKTSNVLSTLINDVMDISTMDSGRSPLVKRSLRLHSMIKEAACLAKCLSVYRGFGFSIEVDKSLPDLVYGDDRRVFQLILHMVGSLLDGNSEGGTVVLRVVSDNGSQEWNDQRRAAWRSSSLDGDVHIRFEIRIDNCNSQSEGSLISEVQISGRKYNNHRAEERLSFSICQKLVQLMHGNIWVVQNPRGSAQGMALVIRFQVRPSISITINESGESSDQPCSDSLFKGLQVLLADDDDVNRAVTRKLLEKLGCSVSAVSSGFDCLGSIRPASSPFQIVFLELQMPELDGYEVAMRIRKFRSRNWPLIVAMTASAEEDIWEKCSQIGINGVIRKPMLLQEIAIELRKVLMQANQV</sequence>
<feature type="transmembrane region" description="Helical" evidence="28">
    <location>
        <begin position="100"/>
        <end position="120"/>
    </location>
</feature>
<feature type="binding site" evidence="23">
    <location>
        <position position="114"/>
    </location>
    <ligand>
        <name>Cu cation</name>
        <dbReference type="ChEBI" id="CHEBI:23378"/>
    </ligand>
</feature>
<evidence type="ECO:0000256" key="15">
    <source>
        <dbReference type="ARBA" id="ARBA00023008"/>
    </source>
</evidence>
<dbReference type="PANTHER" id="PTHR24423">
    <property type="entry name" value="TWO-COMPONENT SENSOR HISTIDINE KINASE"/>
    <property type="match status" value="1"/>
</dbReference>
<feature type="cross-link" description="Glycyl lysine isopeptide (Lys-Gly) (interchain with G-Cter in ubiquitin)" evidence="25">
    <location>
        <position position="766"/>
    </location>
</feature>
<dbReference type="CDD" id="cd19933">
    <property type="entry name" value="REC_ETR-like"/>
    <property type="match status" value="1"/>
</dbReference>
<dbReference type="InterPro" id="IPR014525">
    <property type="entry name" value="ETR"/>
</dbReference>
<keyword evidence="13" id="KW-0832">Ubl conjugation</keyword>
<evidence type="ECO:0000256" key="7">
    <source>
        <dbReference type="ARBA" id="ARBA00022723"/>
    </source>
</evidence>
<evidence type="ECO:0000256" key="6">
    <source>
        <dbReference type="ARBA" id="ARBA00022692"/>
    </source>
</evidence>
<evidence type="ECO:0000256" key="18">
    <source>
        <dbReference type="ARBA" id="ARBA00023157"/>
    </source>
</evidence>
<feature type="transmembrane region" description="Helical" evidence="28">
    <location>
        <begin position="76"/>
        <end position="93"/>
    </location>
</feature>
<dbReference type="Gene3D" id="3.40.50.2300">
    <property type="match status" value="1"/>
</dbReference>
<dbReference type="Gene3D" id="1.10.287.130">
    <property type="match status" value="1"/>
</dbReference>
<keyword evidence="11 22" id="KW-0256">Endoplasmic reticulum</keyword>
<evidence type="ECO:0000256" key="16">
    <source>
        <dbReference type="ARBA" id="ARBA00023012"/>
    </source>
</evidence>
<feature type="binding site" evidence="23">
    <location>
        <position position="118"/>
    </location>
    <ligand>
        <name>Cu cation</name>
        <dbReference type="ChEBI" id="CHEBI:23378"/>
    </ligand>
</feature>
<dbReference type="GO" id="GO:0046872">
    <property type="term" value="F:metal ion binding"/>
    <property type="evidence" value="ECO:0007669"/>
    <property type="project" value="UniProtKB-UniRule"/>
</dbReference>
<dbReference type="InterPro" id="IPR003018">
    <property type="entry name" value="GAF"/>
</dbReference>
<comment type="function">
    <text evidence="22">May act early in the ethylene signal transduction pathway, possibly as an ethylene receptor, or as a regulator of the pathway.</text>
</comment>
<keyword evidence="6 28" id="KW-0812">Transmembrane</keyword>
<comment type="caution">
    <text evidence="31">The sequence shown here is derived from an EMBL/GenBank/DDBJ whole genome shotgun (WGS) entry which is preliminary data.</text>
</comment>
<dbReference type="InterPro" id="IPR011006">
    <property type="entry name" value="CheY-like_superfamily"/>
</dbReference>
<keyword evidence="15 22" id="KW-0186">Copper</keyword>
<dbReference type="InterPro" id="IPR036097">
    <property type="entry name" value="HisK_dim/P_sf"/>
</dbReference>
<gene>
    <name evidence="31" type="ORF">F3Y22_tig00110443pilonHSYRG00126</name>
</gene>
<dbReference type="PANTHER" id="PTHR24423:SF633">
    <property type="entry name" value="ETHYLENE RECEPTOR 2"/>
    <property type="match status" value="1"/>
</dbReference>
<feature type="disulfide bond" description="Interchain" evidence="24">
    <location>
        <position position="53"/>
    </location>
</feature>
<evidence type="ECO:0000256" key="11">
    <source>
        <dbReference type="ARBA" id="ARBA00022824"/>
    </source>
</evidence>
<evidence type="ECO:0000256" key="9">
    <source>
        <dbReference type="ARBA" id="ARBA00022745"/>
    </source>
</evidence>
<dbReference type="GO" id="GO:0005789">
    <property type="term" value="C:endoplasmic reticulum membrane"/>
    <property type="evidence" value="ECO:0007669"/>
    <property type="project" value="UniProtKB-SubCell"/>
</dbReference>
<evidence type="ECO:0000313" key="31">
    <source>
        <dbReference type="EMBL" id="KAE8704769.1"/>
    </source>
</evidence>
<dbReference type="AlphaFoldDB" id="A0A6A3APE3"/>
<dbReference type="PROSITE" id="PS50109">
    <property type="entry name" value="HIS_KIN"/>
    <property type="match status" value="1"/>
</dbReference>
<keyword evidence="9 22" id="KW-0936">Ethylene signaling pathway</keyword>
<evidence type="ECO:0000256" key="20">
    <source>
        <dbReference type="ARBA" id="ARBA00056860"/>
    </source>
</evidence>
<comment type="cofactor">
    <cofactor evidence="23">
        <name>Cu cation</name>
        <dbReference type="ChEBI" id="CHEBI:23378"/>
    </cofactor>
    <text evidence="23">Binds 1 copper ion per dimer.</text>
</comment>
<evidence type="ECO:0000256" key="8">
    <source>
        <dbReference type="ARBA" id="ARBA00022741"/>
    </source>
</evidence>
<evidence type="ECO:0000256" key="4">
    <source>
        <dbReference type="ARBA" id="ARBA00022553"/>
    </source>
</evidence>
<dbReference type="GO" id="GO:0010105">
    <property type="term" value="P:negative regulation of ethylene-activated signaling pathway"/>
    <property type="evidence" value="ECO:0007669"/>
    <property type="project" value="UniProtKB-ARBA"/>
</dbReference>
<keyword evidence="16 22" id="KW-0902">Two-component regulatory system</keyword>
<dbReference type="Pfam" id="PF01590">
    <property type="entry name" value="GAF"/>
    <property type="match status" value="1"/>
</dbReference>
<evidence type="ECO:0000259" key="29">
    <source>
        <dbReference type="PROSITE" id="PS50109"/>
    </source>
</evidence>
<dbReference type="Proteomes" id="UP000436088">
    <property type="component" value="Unassembled WGS sequence"/>
</dbReference>
<dbReference type="Pfam" id="PF25487">
    <property type="entry name" value="ETR1_N"/>
    <property type="match status" value="1"/>
</dbReference>
<dbReference type="Gene3D" id="3.30.450.40">
    <property type="match status" value="1"/>
</dbReference>
<feature type="transmembrane region" description="Helical" evidence="28">
    <location>
        <begin position="132"/>
        <end position="162"/>
    </location>
</feature>
<dbReference type="SUPFAM" id="SSF47384">
    <property type="entry name" value="Homodimeric domain of signal transducing histidine kinase"/>
    <property type="match status" value="1"/>
</dbReference>
<keyword evidence="17 22" id="KW-0472">Membrane</keyword>
<feature type="disulfide bond" description="Interchain" evidence="24">
    <location>
        <position position="55"/>
    </location>
</feature>
<accession>A0A6A3APE3</accession>
<keyword evidence="3" id="KW-1017">Isopeptide bond</keyword>
<keyword evidence="10 22" id="KW-0418">Kinase</keyword>
<dbReference type="InterPro" id="IPR036890">
    <property type="entry name" value="HATPase_C_sf"/>
</dbReference>
<keyword evidence="19 22" id="KW-0675">Receptor</keyword>
<dbReference type="FunFam" id="3.40.50.2300:FF:000240">
    <property type="entry name" value="Ethylene receptor"/>
    <property type="match status" value="1"/>
</dbReference>
<dbReference type="Gene3D" id="3.30.565.10">
    <property type="entry name" value="Histidine kinase-like ATPase, C-terminal domain"/>
    <property type="match status" value="1"/>
</dbReference>
<feature type="domain" description="Response regulatory" evidence="30">
    <location>
        <begin position="663"/>
        <end position="781"/>
    </location>
</feature>
<dbReference type="SUPFAM" id="SSF52172">
    <property type="entry name" value="CheY-like"/>
    <property type="match status" value="1"/>
</dbReference>
<evidence type="ECO:0000256" key="26">
    <source>
        <dbReference type="PROSITE-ProRule" id="PRU00169"/>
    </source>
</evidence>
<organism evidence="31 32">
    <name type="scientific">Hibiscus syriacus</name>
    <name type="common">Rose of Sharon</name>
    <dbReference type="NCBI Taxonomy" id="106335"/>
    <lineage>
        <taxon>Eukaryota</taxon>
        <taxon>Viridiplantae</taxon>
        <taxon>Streptophyta</taxon>
        <taxon>Embryophyta</taxon>
        <taxon>Tracheophyta</taxon>
        <taxon>Spermatophyta</taxon>
        <taxon>Magnoliopsida</taxon>
        <taxon>eudicotyledons</taxon>
        <taxon>Gunneridae</taxon>
        <taxon>Pentapetalae</taxon>
        <taxon>rosids</taxon>
        <taxon>malvids</taxon>
        <taxon>Malvales</taxon>
        <taxon>Malvaceae</taxon>
        <taxon>Malvoideae</taxon>
        <taxon>Hibiscus</taxon>
    </lineage>
</organism>
<feature type="coiled-coil region" evidence="27">
    <location>
        <begin position="361"/>
        <end position="388"/>
    </location>
</feature>
<evidence type="ECO:0000256" key="28">
    <source>
        <dbReference type="SAM" id="Phobius"/>
    </source>
</evidence>